<comment type="caution">
    <text evidence="2">The sequence shown here is derived from an EMBL/GenBank/DDBJ whole genome shotgun (WGS) entry which is preliminary data.</text>
</comment>
<organism evidence="2 3">
    <name type="scientific">Caerostris extrusa</name>
    <name type="common">Bark spider</name>
    <name type="synonym">Caerostris bankana</name>
    <dbReference type="NCBI Taxonomy" id="172846"/>
    <lineage>
        <taxon>Eukaryota</taxon>
        <taxon>Metazoa</taxon>
        <taxon>Ecdysozoa</taxon>
        <taxon>Arthropoda</taxon>
        <taxon>Chelicerata</taxon>
        <taxon>Arachnida</taxon>
        <taxon>Araneae</taxon>
        <taxon>Araneomorphae</taxon>
        <taxon>Entelegynae</taxon>
        <taxon>Araneoidea</taxon>
        <taxon>Araneidae</taxon>
        <taxon>Caerostris</taxon>
    </lineage>
</organism>
<sequence>MPAREASWLSGADSFPSEKVGRHGRSLFYTDIQISFIQRSKQLQKEKLPQKPSTVGSISMIHQLYSTNNSISHTKSHRRERPLAEKEMGKSMLLKSLSRNDGMGGKGEKDRD</sequence>
<evidence type="ECO:0000313" key="2">
    <source>
        <dbReference type="EMBL" id="GIX93676.1"/>
    </source>
</evidence>
<feature type="region of interest" description="Disordered" evidence="1">
    <location>
        <begin position="66"/>
        <end position="112"/>
    </location>
</feature>
<name>A0AAV4P9C9_CAEEX</name>
<evidence type="ECO:0000313" key="3">
    <source>
        <dbReference type="Proteomes" id="UP001054945"/>
    </source>
</evidence>
<accession>A0AAV4P9C9</accession>
<proteinExistence type="predicted"/>
<reference evidence="2 3" key="1">
    <citation type="submission" date="2021-06" db="EMBL/GenBank/DDBJ databases">
        <title>Caerostris extrusa draft genome.</title>
        <authorList>
            <person name="Kono N."/>
            <person name="Arakawa K."/>
        </authorList>
    </citation>
    <scope>NUCLEOTIDE SEQUENCE [LARGE SCALE GENOMIC DNA]</scope>
</reference>
<feature type="region of interest" description="Disordered" evidence="1">
    <location>
        <begin position="1"/>
        <end position="21"/>
    </location>
</feature>
<protein>
    <submittedName>
        <fullName evidence="2">Uncharacterized protein</fullName>
    </submittedName>
</protein>
<keyword evidence="3" id="KW-1185">Reference proteome</keyword>
<dbReference type="AlphaFoldDB" id="A0AAV4P9C9"/>
<dbReference type="Proteomes" id="UP001054945">
    <property type="component" value="Unassembled WGS sequence"/>
</dbReference>
<evidence type="ECO:0000256" key="1">
    <source>
        <dbReference type="SAM" id="MobiDB-lite"/>
    </source>
</evidence>
<dbReference type="EMBL" id="BPLR01004286">
    <property type="protein sequence ID" value="GIX93676.1"/>
    <property type="molecule type" value="Genomic_DNA"/>
</dbReference>
<gene>
    <name evidence="2" type="ORF">CEXT_368891</name>
</gene>